<sequence>MSAKGPTLYPGVDAIRQVQLLMIFCSLLPPDGRLREVLTRALTLHEEPILSRTTPMTEIQPHATKAWLESIWRESGLSPDEKELVRWQNDSDNMAAAIRELKNVERQIGIRLVAEKNQ</sequence>
<proteinExistence type="predicted"/>
<name>A0ABV5YML1_9ACTN</name>
<dbReference type="EMBL" id="JBHLZP010000217">
    <property type="protein sequence ID" value="MFB9835657.1"/>
    <property type="molecule type" value="Genomic_DNA"/>
</dbReference>
<reference evidence="1 2" key="1">
    <citation type="submission" date="2024-09" db="EMBL/GenBank/DDBJ databases">
        <authorList>
            <person name="Sun Q."/>
            <person name="Mori K."/>
        </authorList>
    </citation>
    <scope>NUCLEOTIDE SEQUENCE [LARGE SCALE GENOMIC DNA]</scope>
    <source>
        <strain evidence="1 2">TBRC 0563</strain>
    </source>
</reference>
<comment type="caution">
    <text evidence="1">The sequence shown here is derived from an EMBL/GenBank/DDBJ whole genome shotgun (WGS) entry which is preliminary data.</text>
</comment>
<evidence type="ECO:0000313" key="1">
    <source>
        <dbReference type="EMBL" id="MFB9835657.1"/>
    </source>
</evidence>
<dbReference type="Pfam" id="PF19375">
    <property type="entry name" value="DurN"/>
    <property type="match status" value="1"/>
</dbReference>
<keyword evidence="2" id="KW-1185">Reference proteome</keyword>
<evidence type="ECO:0000313" key="2">
    <source>
        <dbReference type="Proteomes" id="UP001589627"/>
    </source>
</evidence>
<organism evidence="1 2">
    <name type="scientific">Actinoallomurus acaciae</name>
    <dbReference type="NCBI Taxonomy" id="502577"/>
    <lineage>
        <taxon>Bacteria</taxon>
        <taxon>Bacillati</taxon>
        <taxon>Actinomycetota</taxon>
        <taxon>Actinomycetes</taxon>
        <taxon>Streptosporangiales</taxon>
        <taxon>Thermomonosporaceae</taxon>
        <taxon>Actinoallomurus</taxon>
    </lineage>
</organism>
<protein>
    <submittedName>
        <fullName evidence="1">DurN family substrate-assisted peptide maturase</fullName>
    </submittedName>
</protein>
<dbReference type="RefSeq" id="WP_378207589.1">
    <property type="nucleotide sequence ID" value="NZ_JBHLZP010000217.1"/>
</dbReference>
<dbReference type="Proteomes" id="UP001589627">
    <property type="component" value="Unassembled WGS sequence"/>
</dbReference>
<gene>
    <name evidence="1" type="ORF">ACFFNX_26095</name>
</gene>
<dbReference type="InterPro" id="IPR045994">
    <property type="entry name" value="DurN"/>
</dbReference>
<accession>A0ABV5YML1</accession>